<dbReference type="AlphaFoldDB" id="A0A9N8Z1V7"/>
<evidence type="ECO:0000313" key="2">
    <source>
        <dbReference type="Proteomes" id="UP000789759"/>
    </source>
</evidence>
<sequence length="306" mass="35074">MGLGISREALPSPLTIGNPQLSEKFNLPRLTTTLVCDDIDNPSISMPLTSTKVQNLIREAEHKLEVQDVQEYSQSIILLQQATILGSAYAATKLGALHLNPQNTLTASNYLQAAGYYSIALKLVLMIPCKWWDLKLLLDIISDGWYKLFRSRFDRQRDLHTWNHGIKLMKQIDKTLKDPNFIEVLTHKDNEKWRAIRINLVFCYALTAEADNDYPLALKLYQETERIGSCGLLLADKLIKKAHTKYRLLESRVPRVQPVCVQCGFEAKELTEIWRLLVCPKCQIVACCNRDCLANHFKYHQKFLTN</sequence>
<accession>A0A9N8Z1V7</accession>
<name>A0A9N8Z1V7_9GLOM</name>
<evidence type="ECO:0000313" key="1">
    <source>
        <dbReference type="EMBL" id="CAG8470797.1"/>
    </source>
</evidence>
<dbReference type="OrthoDB" id="2307351at2759"/>
<dbReference type="EMBL" id="CAJVQA010000363">
    <property type="protein sequence ID" value="CAG8470797.1"/>
    <property type="molecule type" value="Genomic_DNA"/>
</dbReference>
<comment type="caution">
    <text evidence="1">The sequence shown here is derived from an EMBL/GenBank/DDBJ whole genome shotgun (WGS) entry which is preliminary data.</text>
</comment>
<proteinExistence type="predicted"/>
<gene>
    <name evidence="1" type="ORF">CPELLU_LOCUS1061</name>
</gene>
<organism evidence="1 2">
    <name type="scientific">Cetraspora pellucida</name>
    <dbReference type="NCBI Taxonomy" id="1433469"/>
    <lineage>
        <taxon>Eukaryota</taxon>
        <taxon>Fungi</taxon>
        <taxon>Fungi incertae sedis</taxon>
        <taxon>Mucoromycota</taxon>
        <taxon>Glomeromycotina</taxon>
        <taxon>Glomeromycetes</taxon>
        <taxon>Diversisporales</taxon>
        <taxon>Gigasporaceae</taxon>
        <taxon>Cetraspora</taxon>
    </lineage>
</organism>
<keyword evidence="2" id="KW-1185">Reference proteome</keyword>
<dbReference type="Proteomes" id="UP000789759">
    <property type="component" value="Unassembled WGS sequence"/>
</dbReference>
<reference evidence="1" key="1">
    <citation type="submission" date="2021-06" db="EMBL/GenBank/DDBJ databases">
        <authorList>
            <person name="Kallberg Y."/>
            <person name="Tangrot J."/>
            <person name="Rosling A."/>
        </authorList>
    </citation>
    <scope>NUCLEOTIDE SEQUENCE</scope>
    <source>
        <strain evidence="1">FL966</strain>
    </source>
</reference>
<protein>
    <submittedName>
        <fullName evidence="1">19515_t:CDS:1</fullName>
    </submittedName>
</protein>